<reference evidence="2 3" key="1">
    <citation type="submission" date="2020-08" db="EMBL/GenBank/DDBJ databases">
        <title>Genomic Encyclopedia of Type Strains, Phase IV (KMG-IV): sequencing the most valuable type-strain genomes for metagenomic binning, comparative biology and taxonomic classification.</title>
        <authorList>
            <person name="Goeker M."/>
        </authorList>
    </citation>
    <scope>NUCLEOTIDE SEQUENCE [LARGE SCALE GENOMIC DNA]</scope>
    <source>
        <strain evidence="2 3">DSM 103725</strain>
    </source>
</reference>
<evidence type="ECO:0000259" key="1">
    <source>
        <dbReference type="Pfam" id="PF05050"/>
    </source>
</evidence>
<protein>
    <submittedName>
        <fullName evidence="2">FkbM family methyltransferase</fullName>
    </submittedName>
</protein>
<dbReference type="RefSeq" id="WP_184677555.1">
    <property type="nucleotide sequence ID" value="NZ_JACHGY010000001.1"/>
</dbReference>
<dbReference type="PANTHER" id="PTHR36973:SF4">
    <property type="entry name" value="NODULATION PROTEIN"/>
    <property type="match status" value="1"/>
</dbReference>
<sequence length="243" mass="27437">MGKPLKVLARHLLYRGKPNLQSLDDPYPTIAKLLRDIDIKHIVDAGASDGRIAKRFGKRFTTAQLHMFEPNPDYAPALAELHAEQPRYHHYPVVLSDTPGEKTFYVTADPGSSSLYQTNDAMKKAYPEQAAHKAQMTVPATTLDQWADDNNIDGVQFIKMDIQGGEADMMRGASRLLDESVVAIYTEVFFQNFYEGGATYSDIDLVLREHGFGLYSLYKPRHDENERVLFADAVFVNPKRLGW</sequence>
<dbReference type="EMBL" id="JACHGY010000001">
    <property type="protein sequence ID" value="MBB6430012.1"/>
    <property type="molecule type" value="Genomic_DNA"/>
</dbReference>
<feature type="domain" description="Methyltransferase FkbM" evidence="1">
    <location>
        <begin position="44"/>
        <end position="212"/>
    </location>
</feature>
<evidence type="ECO:0000313" key="2">
    <source>
        <dbReference type="EMBL" id="MBB6430012.1"/>
    </source>
</evidence>
<dbReference type="PANTHER" id="PTHR36973">
    <property type="entry name" value="SLL1456 PROTEIN-RELATED"/>
    <property type="match status" value="1"/>
</dbReference>
<dbReference type="Pfam" id="PF05050">
    <property type="entry name" value="Methyltransf_21"/>
    <property type="match status" value="1"/>
</dbReference>
<dbReference type="InterPro" id="IPR053188">
    <property type="entry name" value="FkbM_Methyltransferase"/>
</dbReference>
<dbReference type="GO" id="GO:0008171">
    <property type="term" value="F:O-methyltransferase activity"/>
    <property type="evidence" value="ECO:0007669"/>
    <property type="project" value="TreeGrafter"/>
</dbReference>
<keyword evidence="3" id="KW-1185">Reference proteome</keyword>
<accession>A0A7X0H6L3</accession>
<gene>
    <name evidence="2" type="ORF">HNQ40_001818</name>
</gene>
<keyword evidence="2" id="KW-0489">Methyltransferase</keyword>
<dbReference type="InterPro" id="IPR029063">
    <property type="entry name" value="SAM-dependent_MTases_sf"/>
</dbReference>
<name>A0A7X0H6L3_9BACT</name>
<dbReference type="InterPro" id="IPR006342">
    <property type="entry name" value="FkbM_mtfrase"/>
</dbReference>
<proteinExistence type="predicted"/>
<dbReference type="AlphaFoldDB" id="A0A7X0H6L3"/>
<dbReference type="Gene3D" id="3.40.50.150">
    <property type="entry name" value="Vaccinia Virus protein VP39"/>
    <property type="match status" value="1"/>
</dbReference>
<evidence type="ECO:0000313" key="3">
    <source>
        <dbReference type="Proteomes" id="UP000541810"/>
    </source>
</evidence>
<dbReference type="SUPFAM" id="SSF53335">
    <property type="entry name" value="S-adenosyl-L-methionine-dependent methyltransferases"/>
    <property type="match status" value="1"/>
</dbReference>
<comment type="caution">
    <text evidence="2">The sequence shown here is derived from an EMBL/GenBank/DDBJ whole genome shotgun (WGS) entry which is preliminary data.</text>
</comment>
<dbReference type="GO" id="GO:0032259">
    <property type="term" value="P:methylation"/>
    <property type="evidence" value="ECO:0007669"/>
    <property type="project" value="UniProtKB-KW"/>
</dbReference>
<keyword evidence="2" id="KW-0808">Transferase</keyword>
<dbReference type="Proteomes" id="UP000541810">
    <property type="component" value="Unassembled WGS sequence"/>
</dbReference>
<dbReference type="NCBIfam" id="TIGR01444">
    <property type="entry name" value="fkbM_fam"/>
    <property type="match status" value="1"/>
</dbReference>
<organism evidence="2 3">
    <name type="scientific">Algisphaera agarilytica</name>
    <dbReference type="NCBI Taxonomy" id="1385975"/>
    <lineage>
        <taxon>Bacteria</taxon>
        <taxon>Pseudomonadati</taxon>
        <taxon>Planctomycetota</taxon>
        <taxon>Phycisphaerae</taxon>
        <taxon>Phycisphaerales</taxon>
        <taxon>Phycisphaeraceae</taxon>
        <taxon>Algisphaera</taxon>
    </lineage>
</organism>